<evidence type="ECO:0000313" key="2">
    <source>
        <dbReference type="EnsemblPlants" id="Pp3c8_20549V3.1"/>
    </source>
</evidence>
<evidence type="ECO:0000313" key="1">
    <source>
        <dbReference type="EMBL" id="PNR49959.1"/>
    </source>
</evidence>
<keyword evidence="3" id="KW-1185">Reference proteome</keyword>
<dbReference type="Proteomes" id="UP000006727">
    <property type="component" value="Chromosome 8"/>
</dbReference>
<sequence>MLVFFSSRIKHSVDSMSTTTALHRMMAESQRNHTSRISKRTTRPRYIASKRTKHSKSTCPITRSNCYNTEVSSKKMFRMTWVL</sequence>
<proteinExistence type="predicted"/>
<reference evidence="2" key="3">
    <citation type="submission" date="2020-12" db="UniProtKB">
        <authorList>
            <consortium name="EnsemblPlants"/>
        </authorList>
    </citation>
    <scope>IDENTIFICATION</scope>
</reference>
<dbReference type="EMBL" id="ABEU02000008">
    <property type="protein sequence ID" value="PNR49959.1"/>
    <property type="molecule type" value="Genomic_DNA"/>
</dbReference>
<dbReference type="InParanoid" id="A0A2K1K866"/>
<dbReference type="EnsemblPlants" id="Pp3c8_20549V3.1">
    <property type="protein sequence ID" value="Pp3c8_20549V3.1"/>
    <property type="gene ID" value="Pp3c8_20549"/>
</dbReference>
<organism evidence="1">
    <name type="scientific">Physcomitrium patens</name>
    <name type="common">Spreading-leaved earth moss</name>
    <name type="synonym">Physcomitrella patens</name>
    <dbReference type="NCBI Taxonomy" id="3218"/>
    <lineage>
        <taxon>Eukaryota</taxon>
        <taxon>Viridiplantae</taxon>
        <taxon>Streptophyta</taxon>
        <taxon>Embryophyta</taxon>
        <taxon>Bryophyta</taxon>
        <taxon>Bryophytina</taxon>
        <taxon>Bryopsida</taxon>
        <taxon>Funariidae</taxon>
        <taxon>Funariales</taxon>
        <taxon>Funariaceae</taxon>
        <taxon>Physcomitrium</taxon>
    </lineage>
</organism>
<evidence type="ECO:0000313" key="3">
    <source>
        <dbReference type="Proteomes" id="UP000006727"/>
    </source>
</evidence>
<dbReference type="Gramene" id="Pp3c8_20549V3.1">
    <property type="protein sequence ID" value="Pp3c8_20549V3.1"/>
    <property type="gene ID" value="Pp3c8_20549"/>
</dbReference>
<reference evidence="1 3" key="2">
    <citation type="journal article" date="2018" name="Plant J.">
        <title>The Physcomitrella patens chromosome-scale assembly reveals moss genome structure and evolution.</title>
        <authorList>
            <person name="Lang D."/>
            <person name="Ullrich K.K."/>
            <person name="Murat F."/>
            <person name="Fuchs J."/>
            <person name="Jenkins J."/>
            <person name="Haas F.B."/>
            <person name="Piednoel M."/>
            <person name="Gundlach H."/>
            <person name="Van Bel M."/>
            <person name="Meyberg R."/>
            <person name="Vives C."/>
            <person name="Morata J."/>
            <person name="Symeonidi A."/>
            <person name="Hiss M."/>
            <person name="Muchero W."/>
            <person name="Kamisugi Y."/>
            <person name="Saleh O."/>
            <person name="Blanc G."/>
            <person name="Decker E.L."/>
            <person name="van Gessel N."/>
            <person name="Grimwood J."/>
            <person name="Hayes R.D."/>
            <person name="Graham S.W."/>
            <person name="Gunter L.E."/>
            <person name="McDaniel S.F."/>
            <person name="Hoernstein S.N.W."/>
            <person name="Larsson A."/>
            <person name="Li F.W."/>
            <person name="Perroud P.F."/>
            <person name="Phillips J."/>
            <person name="Ranjan P."/>
            <person name="Rokshar D.S."/>
            <person name="Rothfels C.J."/>
            <person name="Schneider L."/>
            <person name="Shu S."/>
            <person name="Stevenson D.W."/>
            <person name="Thummler F."/>
            <person name="Tillich M."/>
            <person name="Villarreal Aguilar J.C."/>
            <person name="Widiez T."/>
            <person name="Wong G.K."/>
            <person name="Wymore A."/>
            <person name="Zhang Y."/>
            <person name="Zimmer A.D."/>
            <person name="Quatrano R.S."/>
            <person name="Mayer K.F.X."/>
            <person name="Goodstein D."/>
            <person name="Casacuberta J.M."/>
            <person name="Vandepoele K."/>
            <person name="Reski R."/>
            <person name="Cuming A.C."/>
            <person name="Tuskan G.A."/>
            <person name="Maumus F."/>
            <person name="Salse J."/>
            <person name="Schmutz J."/>
            <person name="Rensing S.A."/>
        </authorList>
    </citation>
    <scope>NUCLEOTIDE SEQUENCE [LARGE SCALE GENOMIC DNA]</scope>
    <source>
        <strain evidence="2 3">cv. Gransden 2004</strain>
    </source>
</reference>
<accession>A0A2K1K866</accession>
<dbReference type="AlphaFoldDB" id="A0A2K1K866"/>
<reference evidence="1 3" key="1">
    <citation type="journal article" date="2008" name="Science">
        <title>The Physcomitrella genome reveals evolutionary insights into the conquest of land by plants.</title>
        <authorList>
            <person name="Rensing S."/>
            <person name="Lang D."/>
            <person name="Zimmer A."/>
            <person name="Terry A."/>
            <person name="Salamov A."/>
            <person name="Shapiro H."/>
            <person name="Nishiyama T."/>
            <person name="Perroud P.-F."/>
            <person name="Lindquist E."/>
            <person name="Kamisugi Y."/>
            <person name="Tanahashi T."/>
            <person name="Sakakibara K."/>
            <person name="Fujita T."/>
            <person name="Oishi K."/>
            <person name="Shin-I T."/>
            <person name="Kuroki Y."/>
            <person name="Toyoda A."/>
            <person name="Suzuki Y."/>
            <person name="Hashimoto A."/>
            <person name="Yamaguchi K."/>
            <person name="Sugano A."/>
            <person name="Kohara Y."/>
            <person name="Fujiyama A."/>
            <person name="Anterola A."/>
            <person name="Aoki S."/>
            <person name="Ashton N."/>
            <person name="Barbazuk W.B."/>
            <person name="Barker E."/>
            <person name="Bennetzen J."/>
            <person name="Bezanilla M."/>
            <person name="Blankenship R."/>
            <person name="Cho S.H."/>
            <person name="Dutcher S."/>
            <person name="Estelle M."/>
            <person name="Fawcett J.A."/>
            <person name="Gundlach H."/>
            <person name="Hanada K."/>
            <person name="Heyl A."/>
            <person name="Hicks K.A."/>
            <person name="Hugh J."/>
            <person name="Lohr M."/>
            <person name="Mayer K."/>
            <person name="Melkozernov A."/>
            <person name="Murata T."/>
            <person name="Nelson D."/>
            <person name="Pils B."/>
            <person name="Prigge M."/>
            <person name="Reiss B."/>
            <person name="Renner T."/>
            <person name="Rombauts S."/>
            <person name="Rushton P."/>
            <person name="Sanderfoot A."/>
            <person name="Schween G."/>
            <person name="Shiu S.-H."/>
            <person name="Stueber K."/>
            <person name="Theodoulou F.L."/>
            <person name="Tu H."/>
            <person name="Van de Peer Y."/>
            <person name="Verrier P.J."/>
            <person name="Waters E."/>
            <person name="Wood A."/>
            <person name="Yang L."/>
            <person name="Cove D."/>
            <person name="Cuming A."/>
            <person name="Hasebe M."/>
            <person name="Lucas S."/>
            <person name="Mishler D.B."/>
            <person name="Reski R."/>
            <person name="Grigoriev I."/>
            <person name="Quatrano R.S."/>
            <person name="Boore J.L."/>
        </authorList>
    </citation>
    <scope>NUCLEOTIDE SEQUENCE [LARGE SCALE GENOMIC DNA]</scope>
    <source>
        <strain evidence="2 3">cv. Gransden 2004</strain>
    </source>
</reference>
<gene>
    <name evidence="1" type="ORF">PHYPA_011856</name>
</gene>
<name>A0A2K1K866_PHYPA</name>
<protein>
    <submittedName>
        <fullName evidence="1 2">Uncharacterized protein</fullName>
    </submittedName>
</protein>